<accession>A1ZSD0</accession>
<feature type="transmembrane region" description="Helical" evidence="1">
    <location>
        <begin position="68"/>
        <end position="87"/>
    </location>
</feature>
<keyword evidence="1" id="KW-0812">Transmembrane</keyword>
<keyword evidence="4" id="KW-1185">Reference proteome</keyword>
<feature type="transmembrane region" description="Helical" evidence="1">
    <location>
        <begin position="152"/>
        <end position="176"/>
    </location>
</feature>
<dbReference type="AlphaFoldDB" id="A1ZSD0"/>
<evidence type="ECO:0000259" key="2">
    <source>
        <dbReference type="Pfam" id="PF14219"/>
    </source>
</evidence>
<gene>
    <name evidence="3" type="ORF">M23134_02929</name>
</gene>
<dbReference type="Pfam" id="PF14219">
    <property type="entry name" value="DUF4328"/>
    <property type="match status" value="1"/>
</dbReference>
<keyword evidence="1" id="KW-1133">Transmembrane helix</keyword>
<comment type="caution">
    <text evidence="3">The sequence shown here is derived from an EMBL/GenBank/DDBJ whole genome shotgun (WGS) entry which is preliminary data.</text>
</comment>
<dbReference type="EMBL" id="AAWS01000031">
    <property type="protein sequence ID" value="EAY26678.1"/>
    <property type="molecule type" value="Genomic_DNA"/>
</dbReference>
<evidence type="ECO:0000313" key="3">
    <source>
        <dbReference type="EMBL" id="EAY26678.1"/>
    </source>
</evidence>
<reference evidence="3 4" key="1">
    <citation type="submission" date="2007-01" db="EMBL/GenBank/DDBJ databases">
        <authorList>
            <person name="Haygood M."/>
            <person name="Podell S."/>
            <person name="Anderson C."/>
            <person name="Hopkinson B."/>
            <person name="Roe K."/>
            <person name="Barbeau K."/>
            <person name="Gaasterland T."/>
            <person name="Ferriera S."/>
            <person name="Johnson J."/>
            <person name="Kravitz S."/>
            <person name="Beeson K."/>
            <person name="Sutton G."/>
            <person name="Rogers Y.-H."/>
            <person name="Friedman R."/>
            <person name="Frazier M."/>
            <person name="Venter J.C."/>
        </authorList>
    </citation>
    <scope>NUCLEOTIDE SEQUENCE [LARGE SCALE GENOMIC DNA]</scope>
    <source>
        <strain evidence="3 4">ATCC 23134</strain>
    </source>
</reference>
<proteinExistence type="predicted"/>
<evidence type="ECO:0000256" key="1">
    <source>
        <dbReference type="SAM" id="Phobius"/>
    </source>
</evidence>
<keyword evidence="1" id="KW-0472">Membrane</keyword>
<protein>
    <recommendedName>
        <fullName evidence="2">DUF4328 domain-containing protein</fullName>
    </recommendedName>
</protein>
<name>A1ZSD0_MICM2</name>
<dbReference type="OrthoDB" id="762068at2"/>
<organism evidence="3 4">
    <name type="scientific">Microscilla marina ATCC 23134</name>
    <dbReference type="NCBI Taxonomy" id="313606"/>
    <lineage>
        <taxon>Bacteria</taxon>
        <taxon>Pseudomonadati</taxon>
        <taxon>Bacteroidota</taxon>
        <taxon>Cytophagia</taxon>
        <taxon>Cytophagales</taxon>
        <taxon>Microscillaceae</taxon>
        <taxon>Microscilla</taxon>
    </lineage>
</organism>
<evidence type="ECO:0000313" key="4">
    <source>
        <dbReference type="Proteomes" id="UP000004095"/>
    </source>
</evidence>
<dbReference type="InterPro" id="IPR025565">
    <property type="entry name" value="DUF4328"/>
</dbReference>
<sequence length="237" mass="27500">MTKKRRLLKTRLLSGYLLFALWLSSAFKVLVIILMAWSLLVVSYFGFSSEIAITPDTKEIEKKYSDEGIMFSLFFTMHLAVLITLWIYRIYKNLRTQGISTKYSPKWATFSFFILGVNFFVPYRVMQEIWVKTQHIGLAKEKVDYIPRSSTLVVVWGVTWVLYVIILTAACVPPMFGIKYQFGFGALFIIPVMINNIFILSTTLDITLLAFITQIRRFEKKAMQRIKALEAQQQDQA</sequence>
<dbReference type="Proteomes" id="UP000004095">
    <property type="component" value="Unassembled WGS sequence"/>
</dbReference>
<feature type="transmembrane region" description="Helical" evidence="1">
    <location>
        <begin position="182"/>
        <end position="212"/>
    </location>
</feature>
<dbReference type="RefSeq" id="WP_002700421.1">
    <property type="nucleotide sequence ID" value="NZ_AAWS01000031.1"/>
</dbReference>
<feature type="domain" description="DUF4328" evidence="2">
    <location>
        <begin position="70"/>
        <end position="172"/>
    </location>
</feature>